<keyword evidence="2" id="KW-1185">Reference proteome</keyword>
<dbReference type="Proteomes" id="UP001597260">
    <property type="component" value="Unassembled WGS sequence"/>
</dbReference>
<organism evidence="1 2">
    <name type="scientific">Micromonospora sonneratiae</name>
    <dbReference type="NCBI Taxonomy" id="1184706"/>
    <lineage>
        <taxon>Bacteria</taxon>
        <taxon>Bacillati</taxon>
        <taxon>Actinomycetota</taxon>
        <taxon>Actinomycetes</taxon>
        <taxon>Micromonosporales</taxon>
        <taxon>Micromonosporaceae</taxon>
        <taxon>Micromonospora</taxon>
    </lineage>
</organism>
<evidence type="ECO:0000313" key="1">
    <source>
        <dbReference type="EMBL" id="MFD1320700.1"/>
    </source>
</evidence>
<accession>A0ABW3YA02</accession>
<dbReference type="EMBL" id="JBHTMP010000006">
    <property type="protein sequence ID" value="MFD1320700.1"/>
    <property type="molecule type" value="Genomic_DNA"/>
</dbReference>
<sequence length="59" mass="6280">MVCVCEEEGFNIAAGYSLYGDIGGIRSLATAERCVACGRIGSFTSWMVRGGEMELLDLA</sequence>
<dbReference type="RefSeq" id="WP_377567948.1">
    <property type="nucleotide sequence ID" value="NZ_JBHTMP010000006.1"/>
</dbReference>
<comment type="caution">
    <text evidence="1">The sequence shown here is derived from an EMBL/GenBank/DDBJ whole genome shotgun (WGS) entry which is preliminary data.</text>
</comment>
<proteinExistence type="predicted"/>
<name>A0ABW3YA02_9ACTN</name>
<reference evidence="2" key="1">
    <citation type="journal article" date="2019" name="Int. J. Syst. Evol. Microbiol.">
        <title>The Global Catalogue of Microorganisms (GCM) 10K type strain sequencing project: providing services to taxonomists for standard genome sequencing and annotation.</title>
        <authorList>
            <consortium name="The Broad Institute Genomics Platform"/>
            <consortium name="The Broad Institute Genome Sequencing Center for Infectious Disease"/>
            <person name="Wu L."/>
            <person name="Ma J."/>
        </authorList>
    </citation>
    <scope>NUCLEOTIDE SEQUENCE [LARGE SCALE GENOMIC DNA]</scope>
    <source>
        <strain evidence="2">JCM 31037</strain>
    </source>
</reference>
<gene>
    <name evidence="1" type="ORF">ACFQ4H_06295</name>
</gene>
<protein>
    <submittedName>
        <fullName evidence="1">Uncharacterized protein</fullName>
    </submittedName>
</protein>
<evidence type="ECO:0000313" key="2">
    <source>
        <dbReference type="Proteomes" id="UP001597260"/>
    </source>
</evidence>